<dbReference type="InterPro" id="IPR036812">
    <property type="entry name" value="NAD(P)_OxRdtase_dom_sf"/>
</dbReference>
<dbReference type="Proteomes" id="UP001357485">
    <property type="component" value="Unassembled WGS sequence"/>
</dbReference>
<dbReference type="Pfam" id="PF00248">
    <property type="entry name" value="Aldo_ket_red"/>
    <property type="match status" value="1"/>
</dbReference>
<protein>
    <recommendedName>
        <fullName evidence="3">NADP-dependent oxidoreductase domain-containing protein</fullName>
    </recommendedName>
</protein>
<evidence type="ECO:0000313" key="4">
    <source>
        <dbReference type="EMBL" id="KAK5297032.1"/>
    </source>
</evidence>
<dbReference type="PANTHER" id="PTHR43827">
    <property type="entry name" value="2,5-DIKETO-D-GLUCONIC ACID REDUCTASE"/>
    <property type="match status" value="1"/>
</dbReference>
<keyword evidence="1" id="KW-0560">Oxidoreductase</keyword>
<dbReference type="SUPFAM" id="SSF51430">
    <property type="entry name" value="NAD(P)-linked oxidoreductase"/>
    <property type="match status" value="1"/>
</dbReference>
<dbReference type="EMBL" id="JAVRRA010000001">
    <property type="protein sequence ID" value="KAK5297032.1"/>
    <property type="molecule type" value="Genomic_DNA"/>
</dbReference>
<dbReference type="InterPro" id="IPR020471">
    <property type="entry name" value="AKR"/>
</dbReference>
<dbReference type="InterPro" id="IPR023210">
    <property type="entry name" value="NADP_OxRdtase_dom"/>
</dbReference>
<gene>
    <name evidence="4" type="ORF">LTR16_000049</name>
</gene>
<sequence length="338" mass="37271">MSTASTAPKMDSNRSTSKLQNPAQKTSFIYGTAWKKSETARLVTEALAAGFTAIDTAAQPKHYQEPLVGEAVRSHINSGKCNRDQIYVQTKFTPPSGQDLSNMPYAVDDPLEAQIEASVSSSLQNFRTTEDGAKSGGAYIDCLLLHSPLRTMAETLQAWTFLEKNYLPHRVRRLGISNISLPALKRLWEESTVKPAVVQNRFYAATEYDTKLRAFCRDKGIVYQSFWTLTGTPQLSRSEPVASLARAAGISGPVALYSLVMSLDIVVLNGTTSAERMREDLEGVACVEAWAESNADDWARLTAEFARIVEGKAVRWCGCITCYQMAPLYMEDHIPPSP</sequence>
<reference evidence="4 5" key="1">
    <citation type="submission" date="2023-08" db="EMBL/GenBank/DDBJ databases">
        <title>Black Yeasts Isolated from many extreme environments.</title>
        <authorList>
            <person name="Coleine C."/>
            <person name="Stajich J.E."/>
            <person name="Selbmann L."/>
        </authorList>
    </citation>
    <scope>NUCLEOTIDE SEQUENCE [LARGE SCALE GENOMIC DNA]</scope>
    <source>
        <strain evidence="4 5">CCFEE 536</strain>
    </source>
</reference>
<dbReference type="Gene3D" id="3.20.20.100">
    <property type="entry name" value="NADP-dependent oxidoreductase domain"/>
    <property type="match status" value="1"/>
</dbReference>
<accession>A0ABR0M948</accession>
<feature type="region of interest" description="Disordered" evidence="2">
    <location>
        <begin position="1"/>
        <end position="20"/>
    </location>
</feature>
<comment type="caution">
    <text evidence="4">The sequence shown here is derived from an EMBL/GenBank/DDBJ whole genome shotgun (WGS) entry which is preliminary data.</text>
</comment>
<proteinExistence type="predicted"/>
<name>A0ABR0M948_9PEZI</name>
<evidence type="ECO:0000256" key="1">
    <source>
        <dbReference type="ARBA" id="ARBA00023002"/>
    </source>
</evidence>
<feature type="domain" description="NADP-dependent oxidoreductase" evidence="3">
    <location>
        <begin position="33"/>
        <end position="225"/>
    </location>
</feature>
<evidence type="ECO:0000313" key="5">
    <source>
        <dbReference type="Proteomes" id="UP001357485"/>
    </source>
</evidence>
<evidence type="ECO:0000259" key="3">
    <source>
        <dbReference type="Pfam" id="PF00248"/>
    </source>
</evidence>
<dbReference type="CDD" id="cd19071">
    <property type="entry name" value="AKR_AKR1-5-like"/>
    <property type="match status" value="1"/>
</dbReference>
<organism evidence="4 5">
    <name type="scientific">Cryomyces antarcticus</name>
    <dbReference type="NCBI Taxonomy" id="329879"/>
    <lineage>
        <taxon>Eukaryota</taxon>
        <taxon>Fungi</taxon>
        <taxon>Dikarya</taxon>
        <taxon>Ascomycota</taxon>
        <taxon>Pezizomycotina</taxon>
        <taxon>Dothideomycetes</taxon>
        <taxon>Dothideomycetes incertae sedis</taxon>
        <taxon>Cryomyces</taxon>
    </lineage>
</organism>
<keyword evidence="5" id="KW-1185">Reference proteome</keyword>
<dbReference type="PANTHER" id="PTHR43827:SF8">
    <property type="entry name" value="ALDO_KETO REDUCTASE FAMILY PROTEIN"/>
    <property type="match status" value="1"/>
</dbReference>
<evidence type="ECO:0000256" key="2">
    <source>
        <dbReference type="SAM" id="MobiDB-lite"/>
    </source>
</evidence>